<name>A0AAV5JFD4_9ROSI</name>
<keyword evidence="5" id="KW-0406">Ion transport</keyword>
<keyword evidence="15" id="KW-1185">Reference proteome</keyword>
<dbReference type="InterPro" id="IPR001320">
    <property type="entry name" value="Iontro_rcpt_C"/>
</dbReference>
<keyword evidence="9" id="KW-1071">Ligand-gated ion channel</keyword>
<keyword evidence="12" id="KW-0732">Signal</keyword>
<dbReference type="SMART" id="SM00079">
    <property type="entry name" value="PBPe"/>
    <property type="match status" value="1"/>
</dbReference>
<evidence type="ECO:0000256" key="9">
    <source>
        <dbReference type="ARBA" id="ARBA00023286"/>
    </source>
</evidence>
<dbReference type="EMBL" id="BPVZ01000038">
    <property type="protein sequence ID" value="GKV13328.1"/>
    <property type="molecule type" value="Genomic_DNA"/>
</dbReference>
<keyword evidence="7" id="KW-0675">Receptor</keyword>
<dbReference type="FunFam" id="3.40.190.10:FF:000175">
    <property type="entry name" value="Glutamate receptor"/>
    <property type="match status" value="1"/>
</dbReference>
<evidence type="ECO:0000256" key="5">
    <source>
        <dbReference type="ARBA" id="ARBA00023065"/>
    </source>
</evidence>
<dbReference type="Gene3D" id="1.10.287.70">
    <property type="match status" value="1"/>
</dbReference>
<dbReference type="InterPro" id="IPR015683">
    <property type="entry name" value="Ionotropic_Glu_rcpt"/>
</dbReference>
<evidence type="ECO:0000256" key="10">
    <source>
        <dbReference type="ARBA" id="ARBA00023303"/>
    </source>
</evidence>
<gene>
    <name evidence="14" type="ORF">SLEP1_g24354</name>
</gene>
<evidence type="ECO:0000256" key="6">
    <source>
        <dbReference type="ARBA" id="ARBA00023136"/>
    </source>
</evidence>
<evidence type="ECO:0000256" key="4">
    <source>
        <dbReference type="ARBA" id="ARBA00022989"/>
    </source>
</evidence>
<dbReference type="PANTHER" id="PTHR18966">
    <property type="entry name" value="IONOTROPIC GLUTAMATE RECEPTOR"/>
    <property type="match status" value="1"/>
</dbReference>
<evidence type="ECO:0000256" key="3">
    <source>
        <dbReference type="ARBA" id="ARBA00022692"/>
    </source>
</evidence>
<evidence type="ECO:0000256" key="8">
    <source>
        <dbReference type="ARBA" id="ARBA00023180"/>
    </source>
</evidence>
<comment type="caution">
    <text evidence="14">The sequence shown here is derived from an EMBL/GenBank/DDBJ whole genome shotgun (WGS) entry which is preliminary data.</text>
</comment>
<evidence type="ECO:0000313" key="14">
    <source>
        <dbReference type="EMBL" id="GKV13328.1"/>
    </source>
</evidence>
<reference evidence="14 15" key="1">
    <citation type="journal article" date="2021" name="Commun. Biol.">
        <title>The genome of Shorea leprosula (Dipterocarpaceae) highlights the ecological relevance of drought in aseasonal tropical rainforests.</title>
        <authorList>
            <person name="Ng K.K.S."/>
            <person name="Kobayashi M.J."/>
            <person name="Fawcett J.A."/>
            <person name="Hatakeyama M."/>
            <person name="Paape T."/>
            <person name="Ng C.H."/>
            <person name="Ang C.C."/>
            <person name="Tnah L.H."/>
            <person name="Lee C.T."/>
            <person name="Nishiyama T."/>
            <person name="Sese J."/>
            <person name="O'Brien M.J."/>
            <person name="Copetti D."/>
            <person name="Mohd Noor M.I."/>
            <person name="Ong R.C."/>
            <person name="Putra M."/>
            <person name="Sireger I.Z."/>
            <person name="Indrioko S."/>
            <person name="Kosugi Y."/>
            <person name="Izuno A."/>
            <person name="Isagi Y."/>
            <person name="Lee S.L."/>
            <person name="Shimizu K.K."/>
        </authorList>
    </citation>
    <scope>NUCLEOTIDE SEQUENCE [LARGE SCALE GENOMIC DNA]</scope>
    <source>
        <strain evidence="14">214</strain>
    </source>
</reference>
<evidence type="ECO:0000313" key="15">
    <source>
        <dbReference type="Proteomes" id="UP001054252"/>
    </source>
</evidence>
<evidence type="ECO:0000256" key="12">
    <source>
        <dbReference type="SAM" id="SignalP"/>
    </source>
</evidence>
<dbReference type="SUPFAM" id="SSF53850">
    <property type="entry name" value="Periplasmic binding protein-like II"/>
    <property type="match status" value="1"/>
</dbReference>
<keyword evidence="4 11" id="KW-1133">Transmembrane helix</keyword>
<keyword evidence="3 11" id="KW-0812">Transmembrane</keyword>
<evidence type="ECO:0000256" key="11">
    <source>
        <dbReference type="SAM" id="Phobius"/>
    </source>
</evidence>
<keyword evidence="2" id="KW-0813">Transport</keyword>
<feature type="domain" description="Ionotropic glutamate receptor C-terminal" evidence="13">
    <location>
        <begin position="3"/>
        <end position="164"/>
    </location>
</feature>
<feature type="signal peptide" evidence="12">
    <location>
        <begin position="1"/>
        <end position="21"/>
    </location>
</feature>
<organism evidence="14 15">
    <name type="scientific">Rubroshorea leprosula</name>
    <dbReference type="NCBI Taxonomy" id="152421"/>
    <lineage>
        <taxon>Eukaryota</taxon>
        <taxon>Viridiplantae</taxon>
        <taxon>Streptophyta</taxon>
        <taxon>Embryophyta</taxon>
        <taxon>Tracheophyta</taxon>
        <taxon>Spermatophyta</taxon>
        <taxon>Magnoliopsida</taxon>
        <taxon>eudicotyledons</taxon>
        <taxon>Gunneridae</taxon>
        <taxon>Pentapetalae</taxon>
        <taxon>rosids</taxon>
        <taxon>malvids</taxon>
        <taxon>Malvales</taxon>
        <taxon>Dipterocarpaceae</taxon>
        <taxon>Rubroshorea</taxon>
    </lineage>
</organism>
<dbReference type="Pfam" id="PF00060">
    <property type="entry name" value="Lig_chan"/>
    <property type="match status" value="1"/>
</dbReference>
<evidence type="ECO:0000259" key="13">
    <source>
        <dbReference type="SMART" id="SM00079"/>
    </source>
</evidence>
<proteinExistence type="predicted"/>
<accession>A0AAV5JFD4</accession>
<feature type="transmembrane region" description="Helical" evidence="11">
    <location>
        <begin position="186"/>
        <end position="208"/>
    </location>
</feature>
<evidence type="ECO:0000256" key="7">
    <source>
        <dbReference type="ARBA" id="ARBA00023170"/>
    </source>
</evidence>
<evidence type="ECO:0000256" key="1">
    <source>
        <dbReference type="ARBA" id="ARBA00004141"/>
    </source>
</evidence>
<keyword evidence="8" id="KW-0325">Glycoprotein</keyword>
<sequence>MGRLVMVVWLFVLMVITSSYTANLTSILTVQQLSSPVTGIESLISSDWPIGYQVGSFAYSYLQENLGIKPSRLVSLGSPEEYEKALRQGPNKGGVMAIVDELPYVELFLSKRTDFGIIGQPFTKSGWGFAFQKDSPLAVDMSTAILKLSEDGKLQQIHDKWFCNLSCPGERIINAKINQLHLISFWGLYILSGAMALIALLVFLLRMVRQFVRYKRREMNSASSSSISSSSHCSHIVFNFFNFIDEKEEAIKKMFAQFENRRTDASSET</sequence>
<keyword evidence="10" id="KW-0407">Ion channel</keyword>
<keyword evidence="6 11" id="KW-0472">Membrane</keyword>
<dbReference type="GO" id="GO:0015276">
    <property type="term" value="F:ligand-gated monoatomic ion channel activity"/>
    <property type="evidence" value="ECO:0007669"/>
    <property type="project" value="InterPro"/>
</dbReference>
<feature type="chain" id="PRO_5043618822" description="Ionotropic glutamate receptor C-terminal domain-containing protein" evidence="12">
    <location>
        <begin position="22"/>
        <end position="269"/>
    </location>
</feature>
<dbReference type="Proteomes" id="UP001054252">
    <property type="component" value="Unassembled WGS sequence"/>
</dbReference>
<dbReference type="AlphaFoldDB" id="A0AAV5JFD4"/>
<evidence type="ECO:0000256" key="2">
    <source>
        <dbReference type="ARBA" id="ARBA00022448"/>
    </source>
</evidence>
<dbReference type="GO" id="GO:0016020">
    <property type="term" value="C:membrane"/>
    <property type="evidence" value="ECO:0007669"/>
    <property type="project" value="UniProtKB-SubCell"/>
</dbReference>
<dbReference type="Gene3D" id="3.40.190.10">
    <property type="entry name" value="Periplasmic binding protein-like II"/>
    <property type="match status" value="2"/>
</dbReference>
<comment type="subcellular location">
    <subcellularLocation>
        <location evidence="1">Membrane</location>
        <topology evidence="1">Multi-pass membrane protein</topology>
    </subcellularLocation>
</comment>
<protein>
    <recommendedName>
        <fullName evidence="13">Ionotropic glutamate receptor C-terminal domain-containing protein</fullName>
    </recommendedName>
</protein>